<dbReference type="EMBL" id="JACHMO010000001">
    <property type="protein sequence ID" value="MBB5808930.1"/>
    <property type="molecule type" value="Genomic_DNA"/>
</dbReference>
<protein>
    <recommendedName>
        <fullName evidence="3">CDP-glycerol:poly(Glycerophosphate) glycerophosphotransferase</fullName>
    </recommendedName>
</protein>
<sequence>MEPSESARWGTFRSKPTVLAVVRTLTSAIRLLEALPVFAGDDRVRVAFAVDERSRNSDGVSALIRGLPAPIVPWDRVADLDCRLVIAATEKLDLRTRKPVPMLVIPHGVGFHKYVPDVDTTGTRVSGLVDPAVLRGDQVRMLVTHPSQQRQLAELDPATVGRTVLGGDTSFDLLTTSVPQRARYRSALGVDDRRRLVLVSSTWGGESLLGTDPGLLTALVRELPVDEYRVALVAHPNVWTWEGGWELRRVIDNALRGGLLLVDPAMGWHATMVASDLVIGDHGSLSMYAATTGVPLRLAAFGDEVVPHTVMADLGRKAIRLDRHRDLRAQVEQAIGDRHAALVPADTVFAAPGQALRLLRTWCYDALGLPEPAWAQESAIAEDPAQALPDLHSLHVVGSVSGGAVTLRRYPFVTVPHVTPVEVRHVSVDDRERDVRRFADAATIVRAAGRSDEAARWLGETLDAFPGCRMAGHATSTGCQVRLRDGRGVALTAPPQLRDTGLLTSALYTLLVHDRELPGSFELRAGGRTGRVTVSAV</sequence>
<gene>
    <name evidence="1" type="ORF">F4560_008698</name>
</gene>
<evidence type="ECO:0000313" key="1">
    <source>
        <dbReference type="EMBL" id="MBB5808930.1"/>
    </source>
</evidence>
<proteinExistence type="predicted"/>
<dbReference type="RefSeq" id="WP_184928762.1">
    <property type="nucleotide sequence ID" value="NZ_JACHMO010000001.1"/>
</dbReference>
<evidence type="ECO:0000313" key="2">
    <source>
        <dbReference type="Proteomes" id="UP000552097"/>
    </source>
</evidence>
<reference evidence="1 2" key="1">
    <citation type="submission" date="2020-08" db="EMBL/GenBank/DDBJ databases">
        <title>Sequencing the genomes of 1000 actinobacteria strains.</title>
        <authorList>
            <person name="Klenk H.-P."/>
        </authorList>
    </citation>
    <scope>NUCLEOTIDE SEQUENCE [LARGE SCALE GENOMIC DNA]</scope>
    <source>
        <strain evidence="1 2">DSM 45486</strain>
    </source>
</reference>
<dbReference type="Proteomes" id="UP000552097">
    <property type="component" value="Unassembled WGS sequence"/>
</dbReference>
<name>A0A7W9M670_9PSEU</name>
<organism evidence="1 2">
    <name type="scientific">Saccharothrix ecbatanensis</name>
    <dbReference type="NCBI Taxonomy" id="1105145"/>
    <lineage>
        <taxon>Bacteria</taxon>
        <taxon>Bacillati</taxon>
        <taxon>Actinomycetota</taxon>
        <taxon>Actinomycetes</taxon>
        <taxon>Pseudonocardiales</taxon>
        <taxon>Pseudonocardiaceae</taxon>
        <taxon>Saccharothrix</taxon>
    </lineage>
</organism>
<evidence type="ECO:0008006" key="3">
    <source>
        <dbReference type="Google" id="ProtNLM"/>
    </source>
</evidence>
<keyword evidence="2" id="KW-1185">Reference proteome</keyword>
<dbReference type="AlphaFoldDB" id="A0A7W9M670"/>
<comment type="caution">
    <text evidence="1">The sequence shown here is derived from an EMBL/GenBank/DDBJ whole genome shotgun (WGS) entry which is preliminary data.</text>
</comment>
<accession>A0A7W9M670</accession>